<dbReference type="PANTHER" id="PTHR31087:SF85">
    <property type="entry name" value="PROTEIN LURP-ONE-RELATED 7"/>
    <property type="match status" value="1"/>
</dbReference>
<sequence length="382" mass="41959">MVSSTKDDPVPTLTHMTSPVQGSCPVLVPEDDDPGTYHDQLPDYQASSPALHDYPQRDPVMYQAPGVNHAASSGPADHGYPPPVQLMSQLPGNQASAPVLGYPAPPVLDQNIAMYQGYQAASYQQIPLQGSSLSPQNLYGTPDQPYDLQVYNTYHPATPMMQQQAVVVTGPQYCLPHETTFGISKKVISFSGGDWTITDAASGRKVFKVGGRLFSVRATKHLRDTAGHQILRMQKKFFTIHEGWLVYGNNNQLICTVKRTTPSRIAPELIPSMDVFLASNTTEVVPDFQLKGSFFERSLTLLRRGQVLAQVMRRFTSRNLRFGTESFGVTVSPGGDHAFVLALIVIMDSVYLHSHHRSNNHKLSTARVTKNLFPMGGGTTSF</sequence>
<evidence type="ECO:0000256" key="2">
    <source>
        <dbReference type="SAM" id="MobiDB-lite"/>
    </source>
</evidence>
<dbReference type="SUPFAM" id="SSF54518">
    <property type="entry name" value="Tubby C-terminal domain-like"/>
    <property type="match status" value="1"/>
</dbReference>
<organism evidence="3 4">
    <name type="scientific">Sphagnum troendelagicum</name>
    <dbReference type="NCBI Taxonomy" id="128251"/>
    <lineage>
        <taxon>Eukaryota</taxon>
        <taxon>Viridiplantae</taxon>
        <taxon>Streptophyta</taxon>
        <taxon>Embryophyta</taxon>
        <taxon>Bryophyta</taxon>
        <taxon>Sphagnophytina</taxon>
        <taxon>Sphagnopsida</taxon>
        <taxon>Sphagnales</taxon>
        <taxon>Sphagnaceae</taxon>
        <taxon>Sphagnum</taxon>
    </lineage>
</organism>
<dbReference type="PANTHER" id="PTHR31087">
    <property type="match status" value="1"/>
</dbReference>
<dbReference type="InterPro" id="IPR038595">
    <property type="entry name" value="LOR_sf"/>
</dbReference>
<reference evidence="3" key="1">
    <citation type="submission" date="2024-02" db="EMBL/GenBank/DDBJ databases">
        <authorList>
            <consortium name="ELIXIR-Norway"/>
            <consortium name="Elixir Norway"/>
        </authorList>
    </citation>
    <scope>NUCLEOTIDE SEQUENCE</scope>
</reference>
<keyword evidence="4" id="KW-1185">Reference proteome</keyword>
<dbReference type="InterPro" id="IPR006141">
    <property type="entry name" value="Intein_N"/>
</dbReference>
<gene>
    <name evidence="3" type="ORF">CSSPTR1EN2_LOCUS10080</name>
</gene>
<proteinExistence type="inferred from homology"/>
<evidence type="ECO:0000313" key="4">
    <source>
        <dbReference type="Proteomes" id="UP001497512"/>
    </source>
</evidence>
<dbReference type="PROSITE" id="PS50817">
    <property type="entry name" value="INTEIN_N_TER"/>
    <property type="match status" value="1"/>
</dbReference>
<dbReference type="InterPro" id="IPR007612">
    <property type="entry name" value="LOR"/>
</dbReference>
<dbReference type="EMBL" id="OZ019909">
    <property type="protein sequence ID" value="CAK9209791.1"/>
    <property type="molecule type" value="Genomic_DNA"/>
</dbReference>
<evidence type="ECO:0000256" key="1">
    <source>
        <dbReference type="ARBA" id="ARBA00005437"/>
    </source>
</evidence>
<dbReference type="Gene3D" id="2.40.160.200">
    <property type="entry name" value="LURP1-related"/>
    <property type="match status" value="1"/>
</dbReference>
<protein>
    <recommendedName>
        <fullName evidence="5">Phospholipid scramblase</fullName>
    </recommendedName>
</protein>
<comment type="similarity">
    <text evidence="1">Belongs to the LOR family.</text>
</comment>
<dbReference type="Pfam" id="PF04525">
    <property type="entry name" value="LOR"/>
    <property type="match status" value="1"/>
</dbReference>
<name>A0ABP0U146_9BRYO</name>
<evidence type="ECO:0000313" key="3">
    <source>
        <dbReference type="EMBL" id="CAK9209791.1"/>
    </source>
</evidence>
<feature type="region of interest" description="Disordered" evidence="2">
    <location>
        <begin position="1"/>
        <end position="40"/>
    </location>
</feature>
<accession>A0ABP0U146</accession>
<dbReference type="InterPro" id="IPR025659">
    <property type="entry name" value="Tubby-like_C"/>
</dbReference>
<evidence type="ECO:0008006" key="5">
    <source>
        <dbReference type="Google" id="ProtNLM"/>
    </source>
</evidence>
<dbReference type="Proteomes" id="UP001497512">
    <property type="component" value="Chromosome 17"/>
</dbReference>